<organism evidence="1 2">
    <name type="scientific">Agathobacter rectalis</name>
    <dbReference type="NCBI Taxonomy" id="39491"/>
    <lineage>
        <taxon>Bacteria</taxon>
        <taxon>Bacillati</taxon>
        <taxon>Bacillota</taxon>
        <taxon>Clostridia</taxon>
        <taxon>Lachnospirales</taxon>
        <taxon>Lachnospiraceae</taxon>
        <taxon>Agathobacter</taxon>
    </lineage>
</organism>
<evidence type="ECO:0000313" key="2">
    <source>
        <dbReference type="Proteomes" id="UP000286181"/>
    </source>
</evidence>
<protein>
    <submittedName>
        <fullName evidence="1">Uncharacterized protein</fullName>
    </submittedName>
</protein>
<dbReference type="EMBL" id="QROF01000020">
    <property type="protein sequence ID" value="RHL01887.1"/>
    <property type="molecule type" value="Genomic_DNA"/>
</dbReference>
<gene>
    <name evidence="1" type="ORF">DW038_14745</name>
</gene>
<dbReference type="RefSeq" id="WP_118372462.1">
    <property type="nucleotide sequence ID" value="NZ_QROF01000020.1"/>
</dbReference>
<sequence length="205" mass="24042">MRAGRLPEILCNEDIIVVGASGSIAHTKEFRSTWKLTEFAHRFPFTEVVKISPLKKDKLMVYVYDATAKALAEKRYKDVLEYADVLETHTFENDIKYIEASKTNLDKWTIEELLCAETPFLSMNDITDNDWQILDFKLEKYDRANENYDLKECKILAFVLQQIHYDKTNFIKVPNFIRNGRKFQELVVKYNPELTNILFPTRASN</sequence>
<dbReference type="AlphaFoldDB" id="A0A415I2P2"/>
<dbReference type="Proteomes" id="UP000286181">
    <property type="component" value="Unassembled WGS sequence"/>
</dbReference>
<accession>A0A415I2P2</accession>
<evidence type="ECO:0000313" key="1">
    <source>
        <dbReference type="EMBL" id="RHL01887.1"/>
    </source>
</evidence>
<name>A0A415I2P2_9FIRM</name>
<proteinExistence type="predicted"/>
<comment type="caution">
    <text evidence="1">The sequence shown here is derived from an EMBL/GenBank/DDBJ whole genome shotgun (WGS) entry which is preliminary data.</text>
</comment>
<reference evidence="1 2" key="1">
    <citation type="submission" date="2018-08" db="EMBL/GenBank/DDBJ databases">
        <title>A genome reference for cultivated species of the human gut microbiota.</title>
        <authorList>
            <person name="Zou Y."/>
            <person name="Xue W."/>
            <person name="Luo G."/>
        </authorList>
    </citation>
    <scope>NUCLEOTIDE SEQUENCE [LARGE SCALE GENOMIC DNA]</scope>
    <source>
        <strain evidence="1 2">AF39-14AC</strain>
    </source>
</reference>